<organism evidence="8 9">
    <name type="scientific">Sinocyclocheilus grahami</name>
    <name type="common">Dianchi golden-line fish</name>
    <name type="synonym">Barbus grahami</name>
    <dbReference type="NCBI Taxonomy" id="75366"/>
    <lineage>
        <taxon>Eukaryota</taxon>
        <taxon>Metazoa</taxon>
        <taxon>Chordata</taxon>
        <taxon>Craniata</taxon>
        <taxon>Vertebrata</taxon>
        <taxon>Euteleostomi</taxon>
        <taxon>Actinopterygii</taxon>
        <taxon>Neopterygii</taxon>
        <taxon>Teleostei</taxon>
        <taxon>Ostariophysi</taxon>
        <taxon>Cypriniformes</taxon>
        <taxon>Cyprinidae</taxon>
        <taxon>Cyprininae</taxon>
        <taxon>Sinocyclocheilus</taxon>
    </lineage>
</organism>
<dbReference type="InParanoid" id="A0A672PPQ0"/>
<dbReference type="SUPFAM" id="SSF100895">
    <property type="entry name" value="Kazal-type serine protease inhibitors"/>
    <property type="match status" value="1"/>
</dbReference>
<keyword evidence="3 6" id="KW-0732">Signal</keyword>
<name>A0A672PPQ0_SINGR</name>
<evidence type="ECO:0000259" key="7">
    <source>
        <dbReference type="PROSITE" id="PS51465"/>
    </source>
</evidence>
<reference evidence="8" key="1">
    <citation type="submission" date="2025-08" db="UniProtKB">
        <authorList>
            <consortium name="Ensembl"/>
        </authorList>
    </citation>
    <scope>IDENTIFICATION</scope>
</reference>
<comment type="subcellular location">
    <subcellularLocation>
        <location evidence="1">Secreted</location>
        <location evidence="1">Extracellular space</location>
        <location evidence="1">Extracellular matrix</location>
    </subcellularLocation>
</comment>
<dbReference type="OMA" id="WRESECV"/>
<accession>A0A672PPQ0</accession>
<dbReference type="CDD" id="cd00104">
    <property type="entry name" value="KAZAL_FS"/>
    <property type="match status" value="1"/>
</dbReference>
<sequence>SLSLQSGRCLSVLQLLLVTLSAREAREIGGGSFLEDEQQWLSAVHRYSRTVKHWNRFRDVSYRFKTTTGNVVCVCVCVSETVGLRLFCCVCCRIRESGLKPHADNCKLCSETPSTPVCGSDGHNYASQCKLEQQACLSGKDLSVLCSGSCPCINVTRTQTRSTHTHYSIKLCTGQDLADLGDRLRDWFQLLHGNAKQNNSGRQSTASVFDRGLVAGCKDSIGWMFSRLDTSNDLFLDQSELAAVNLEKYEVCIRPFFNSCDSYRDGKVSTAEWCLCFWRESECVKSSLENYITSGPLI</sequence>
<dbReference type="Gene3D" id="3.30.60.30">
    <property type="match status" value="1"/>
</dbReference>
<dbReference type="GO" id="GO:0005615">
    <property type="term" value="C:extracellular space"/>
    <property type="evidence" value="ECO:0007669"/>
    <property type="project" value="TreeGrafter"/>
</dbReference>
<feature type="chain" id="PRO_5025534652" evidence="6">
    <location>
        <begin position="26"/>
        <end position="298"/>
    </location>
</feature>
<dbReference type="GO" id="GO:0005518">
    <property type="term" value="F:collagen binding"/>
    <property type="evidence" value="ECO:0007669"/>
    <property type="project" value="TreeGrafter"/>
</dbReference>
<feature type="signal peptide" evidence="6">
    <location>
        <begin position="1"/>
        <end position="25"/>
    </location>
</feature>
<keyword evidence="5" id="KW-0325">Glycoprotein</keyword>
<dbReference type="InterPro" id="IPR011992">
    <property type="entry name" value="EF-hand-dom_pair"/>
</dbReference>
<evidence type="ECO:0000256" key="3">
    <source>
        <dbReference type="ARBA" id="ARBA00022729"/>
    </source>
</evidence>
<dbReference type="Pfam" id="PF07648">
    <property type="entry name" value="Kazal_2"/>
    <property type="match status" value="1"/>
</dbReference>
<dbReference type="FunFam" id="1.10.238.10:FF:000101">
    <property type="entry name" value="SPARC/osteonectin, cwcv and kazal-like domains proteoglycan 2"/>
    <property type="match status" value="1"/>
</dbReference>
<dbReference type="InterPro" id="IPR036058">
    <property type="entry name" value="Kazal_dom_sf"/>
</dbReference>
<dbReference type="Ensembl" id="ENSSGRT00000070070.1">
    <property type="protein sequence ID" value="ENSSGRP00000065729.1"/>
    <property type="gene ID" value="ENSSGRG00000033811.1"/>
</dbReference>
<dbReference type="Proteomes" id="UP000472262">
    <property type="component" value="Unassembled WGS sequence"/>
</dbReference>
<evidence type="ECO:0000256" key="1">
    <source>
        <dbReference type="ARBA" id="ARBA00004498"/>
    </source>
</evidence>
<dbReference type="SMART" id="SM00280">
    <property type="entry name" value="KAZAL"/>
    <property type="match status" value="1"/>
</dbReference>
<dbReference type="Pfam" id="PF10591">
    <property type="entry name" value="SPARC_Ca_bdg"/>
    <property type="match status" value="1"/>
</dbReference>
<dbReference type="AlphaFoldDB" id="A0A672PPQ0"/>
<dbReference type="PANTHER" id="PTHR13866">
    <property type="entry name" value="SPARC OSTEONECTIN"/>
    <property type="match status" value="1"/>
</dbReference>
<dbReference type="InterPro" id="IPR002350">
    <property type="entry name" value="Kazal_dom"/>
</dbReference>
<keyword evidence="9" id="KW-1185">Reference proteome</keyword>
<dbReference type="SUPFAM" id="SSF47473">
    <property type="entry name" value="EF-hand"/>
    <property type="match status" value="1"/>
</dbReference>
<keyword evidence="4" id="KW-1015">Disulfide bond</keyword>
<evidence type="ECO:0000256" key="4">
    <source>
        <dbReference type="ARBA" id="ARBA00023157"/>
    </source>
</evidence>
<dbReference type="GO" id="GO:0050840">
    <property type="term" value="F:extracellular matrix binding"/>
    <property type="evidence" value="ECO:0007669"/>
    <property type="project" value="TreeGrafter"/>
</dbReference>
<dbReference type="GO" id="GO:0005509">
    <property type="term" value="F:calcium ion binding"/>
    <property type="evidence" value="ECO:0007669"/>
    <property type="project" value="InterPro"/>
</dbReference>
<dbReference type="PANTHER" id="PTHR13866:SF18">
    <property type="entry name" value="TESTICAN-2"/>
    <property type="match status" value="1"/>
</dbReference>
<dbReference type="InterPro" id="IPR019577">
    <property type="entry name" value="SPARC/Testican_Ca-bd-dom"/>
</dbReference>
<keyword evidence="2" id="KW-0964">Secreted</keyword>
<dbReference type="Gene3D" id="1.10.238.10">
    <property type="entry name" value="EF-hand"/>
    <property type="match status" value="1"/>
</dbReference>
<protein>
    <submittedName>
        <fullName evidence="8">SPARC (osteonectin), cwcv and kazal like domains proteoglycan 2</fullName>
    </submittedName>
</protein>
<evidence type="ECO:0000256" key="2">
    <source>
        <dbReference type="ARBA" id="ARBA00022525"/>
    </source>
</evidence>
<reference evidence="8" key="2">
    <citation type="submission" date="2025-09" db="UniProtKB">
        <authorList>
            <consortium name="Ensembl"/>
        </authorList>
    </citation>
    <scope>IDENTIFICATION</scope>
</reference>
<evidence type="ECO:0000256" key="6">
    <source>
        <dbReference type="SAM" id="SignalP"/>
    </source>
</evidence>
<evidence type="ECO:0000313" key="9">
    <source>
        <dbReference type="Proteomes" id="UP000472262"/>
    </source>
</evidence>
<feature type="domain" description="Kazal-like" evidence="7">
    <location>
        <begin position="100"/>
        <end position="151"/>
    </location>
</feature>
<proteinExistence type="predicted"/>
<evidence type="ECO:0000256" key="5">
    <source>
        <dbReference type="ARBA" id="ARBA00023180"/>
    </source>
</evidence>
<dbReference type="PROSITE" id="PS51465">
    <property type="entry name" value="KAZAL_2"/>
    <property type="match status" value="1"/>
</dbReference>
<evidence type="ECO:0000313" key="8">
    <source>
        <dbReference type="Ensembl" id="ENSSGRP00000065729.1"/>
    </source>
</evidence>